<feature type="compositionally biased region" description="Low complexity" evidence="6">
    <location>
        <begin position="110"/>
        <end position="140"/>
    </location>
</feature>
<feature type="region of interest" description="Disordered" evidence="6">
    <location>
        <begin position="1"/>
        <end position="151"/>
    </location>
</feature>
<dbReference type="InterPro" id="IPR025574">
    <property type="entry name" value="Nucleoporin_FG_rpt"/>
</dbReference>
<keyword evidence="3" id="KW-0811">Translocation</keyword>
<dbReference type="EMBL" id="JBFCZG010000008">
    <property type="protein sequence ID" value="KAL3418966.1"/>
    <property type="molecule type" value="Genomic_DNA"/>
</dbReference>
<keyword evidence="3" id="KW-0653">Protein transport</keyword>
<dbReference type="Proteomes" id="UP001629113">
    <property type="component" value="Unassembled WGS sequence"/>
</dbReference>
<keyword evidence="2" id="KW-0813">Transport</keyword>
<keyword evidence="5" id="KW-0175">Coiled coil</keyword>
<feature type="compositionally biased region" description="Low complexity" evidence="6">
    <location>
        <begin position="55"/>
        <end position="66"/>
    </location>
</feature>
<evidence type="ECO:0000256" key="2">
    <source>
        <dbReference type="ARBA" id="ARBA00022448"/>
    </source>
</evidence>
<feature type="compositionally biased region" description="Polar residues" evidence="6">
    <location>
        <begin position="141"/>
        <end position="151"/>
    </location>
</feature>
<evidence type="ECO:0000256" key="6">
    <source>
        <dbReference type="SAM" id="MobiDB-lite"/>
    </source>
</evidence>
<dbReference type="PANTHER" id="PTHR13000">
    <property type="entry name" value="NUCLEOPORIN P54"/>
    <property type="match status" value="1"/>
</dbReference>
<evidence type="ECO:0000256" key="5">
    <source>
        <dbReference type="SAM" id="Coils"/>
    </source>
</evidence>
<comment type="caution">
    <text evidence="8">The sequence shown here is derived from an EMBL/GenBank/DDBJ whole genome shotgun (WGS) entry which is preliminary data.</text>
</comment>
<dbReference type="Gene3D" id="1.20.5.490">
    <property type="entry name" value="Single helix bin"/>
    <property type="match status" value="1"/>
</dbReference>
<evidence type="ECO:0000259" key="7">
    <source>
        <dbReference type="Pfam" id="PF13874"/>
    </source>
</evidence>
<dbReference type="Gene3D" id="1.20.5.3600">
    <property type="match status" value="1"/>
</dbReference>
<feature type="compositionally biased region" description="Low complexity" evidence="6">
    <location>
        <begin position="25"/>
        <end position="36"/>
    </location>
</feature>
<dbReference type="InterPro" id="IPR025712">
    <property type="entry name" value="Nup54_alpha-helical_dom"/>
</dbReference>
<gene>
    <name evidence="8" type="ORF">PVAG01_09187</name>
</gene>
<keyword evidence="4" id="KW-0539">Nucleus</keyword>
<dbReference type="PANTHER" id="PTHR13000:SF0">
    <property type="entry name" value="NUCLEOPORIN P54"/>
    <property type="match status" value="1"/>
</dbReference>
<proteinExistence type="predicted"/>
<evidence type="ECO:0000256" key="4">
    <source>
        <dbReference type="ARBA" id="ARBA00023242"/>
    </source>
</evidence>
<evidence type="ECO:0000256" key="1">
    <source>
        <dbReference type="ARBA" id="ARBA00004567"/>
    </source>
</evidence>
<accession>A0ABR4P6M7</accession>
<feature type="compositionally biased region" description="Low complexity" evidence="6">
    <location>
        <begin position="85"/>
        <end position="100"/>
    </location>
</feature>
<sequence>MSMFGSATGTVSQPQQQQVGGLFGGSSANAGNQNQQSGGGLFGAQNGQLTNNLFGGATQNQQTGGNNIFGAPNTQATQGGGVFGQGSQNNQSQGNGLFGSTLGQSQVKPQSSLFGGSMQQQQQQQPQQQQSGGLFSQSAQPQQNLGQSQRLGQLAAPSWIPGSGINPREKSVSEQISLVLEKWNPSTTNCVFKYYFYNKVGEDMAPYYRPTPQDDPKAWEEALSKKPGPGYIPVLCTGFQQMGDRIKIQQRFIGSYNQRLHEISDALTRILHIHDTNTSIRIMDAKRKHVVLKNRCLALATKVQILRNRGYALGGDEEDLQRKLHALEASVCDPSLGARAEEIWARMISVQERARLLQHELERSGTESQNLLDEDLTKRAKKILEDYQTQLIHLKKEMEAIQVDYTEWEKEQGPPAKKAAVR</sequence>
<protein>
    <submittedName>
        <fullName evidence="8">Nucleoporin nup44</fullName>
    </submittedName>
</protein>
<dbReference type="Pfam" id="PF18570">
    <property type="entry name" value="Nup54_57_C"/>
    <property type="match status" value="1"/>
</dbReference>
<feature type="compositionally biased region" description="Polar residues" evidence="6">
    <location>
        <begin position="1"/>
        <end position="19"/>
    </location>
</feature>
<dbReference type="InterPro" id="IPR024864">
    <property type="entry name" value="Nup54/Nup57/Nup44"/>
</dbReference>
<comment type="subcellular location">
    <subcellularLocation>
        <location evidence="1">Nucleus</location>
        <location evidence="1">Nuclear pore complex</location>
    </subcellularLocation>
</comment>
<dbReference type="Pfam" id="PF13634">
    <property type="entry name" value="Nucleoporin_FG"/>
    <property type="match status" value="1"/>
</dbReference>
<reference evidence="8 9" key="1">
    <citation type="submission" date="2024-06" db="EMBL/GenBank/DDBJ databases">
        <title>Complete genome of Phlyctema vagabunda strain 19-DSS-EL-015.</title>
        <authorList>
            <person name="Fiorenzani C."/>
        </authorList>
    </citation>
    <scope>NUCLEOTIDE SEQUENCE [LARGE SCALE GENOMIC DNA]</scope>
    <source>
        <strain evidence="8 9">19-DSS-EL-015</strain>
    </source>
</reference>
<feature type="coiled-coil region" evidence="5">
    <location>
        <begin position="377"/>
        <end position="411"/>
    </location>
</feature>
<keyword evidence="9" id="KW-1185">Reference proteome</keyword>
<feature type="domain" description="Nucleoporin Nup54 alpha-helical" evidence="7">
    <location>
        <begin position="212"/>
        <end position="347"/>
    </location>
</feature>
<dbReference type="Pfam" id="PF13874">
    <property type="entry name" value="Nup54"/>
    <property type="match status" value="1"/>
</dbReference>
<name>A0ABR4P6M7_9HELO</name>
<keyword evidence="3" id="KW-0906">Nuclear pore complex</keyword>
<evidence type="ECO:0000313" key="9">
    <source>
        <dbReference type="Proteomes" id="UP001629113"/>
    </source>
</evidence>
<keyword evidence="3" id="KW-0509">mRNA transport</keyword>
<evidence type="ECO:0000313" key="8">
    <source>
        <dbReference type="EMBL" id="KAL3418966.1"/>
    </source>
</evidence>
<evidence type="ECO:0000256" key="3">
    <source>
        <dbReference type="ARBA" id="ARBA00023132"/>
    </source>
</evidence>
<organism evidence="8 9">
    <name type="scientific">Phlyctema vagabunda</name>
    <dbReference type="NCBI Taxonomy" id="108571"/>
    <lineage>
        <taxon>Eukaryota</taxon>
        <taxon>Fungi</taxon>
        <taxon>Dikarya</taxon>
        <taxon>Ascomycota</taxon>
        <taxon>Pezizomycotina</taxon>
        <taxon>Leotiomycetes</taxon>
        <taxon>Helotiales</taxon>
        <taxon>Dermateaceae</taxon>
        <taxon>Phlyctema</taxon>
    </lineage>
</organism>